<dbReference type="Proteomes" id="UP000650467">
    <property type="component" value="Unassembled WGS sequence"/>
</dbReference>
<dbReference type="SUPFAM" id="SSF52266">
    <property type="entry name" value="SGNH hydrolase"/>
    <property type="match status" value="1"/>
</dbReference>
<feature type="signal peptide" evidence="3">
    <location>
        <begin position="1"/>
        <end position="29"/>
    </location>
</feature>
<dbReference type="AlphaFoldDB" id="A0A835T1M6"/>
<accession>A0A835T1M6</accession>
<keyword evidence="5" id="KW-1185">Reference proteome</keyword>
<dbReference type="GO" id="GO:0016298">
    <property type="term" value="F:lipase activity"/>
    <property type="evidence" value="ECO:0007669"/>
    <property type="project" value="InterPro"/>
</dbReference>
<protein>
    <submittedName>
        <fullName evidence="4">Uncharacterized protein</fullName>
    </submittedName>
</protein>
<evidence type="ECO:0000256" key="1">
    <source>
        <dbReference type="ARBA" id="ARBA00008668"/>
    </source>
</evidence>
<sequence>MRSFAARHLFRDCALAVALLLLLLAAAAAGSGVTGSRTRQLRHNSRRALAAAAQQGGNTNSRPQVELAVFGDSLSDTGNTFRAAGVPQADLYYQGRYSNGPVWIDYLSAAVANTTQLTVRNYAYGGATACGGAGAPSATYPFIRDLPAQTAAFLNLSSSAAAAQGGGAGGGGGGGARRRLVPMNWIGNEDVRVGAGGVADEKILVQAAIRAGTDIDQRAVTTLAIAVTGCRIAWAQRLLGGAGEAAWGGGQRGPDRVLVLLPLMRLDLLPEAPDPLKPRVREIVAVLNAVLKGSAAALQQDLAAAATPDDDGGGSRGARLLVLPEATEPLVLSVRPPFNSSGPCFNQPLDALQPVPAAELRPCPNPNDHAFYDQLHPSTRVHEALALREVLPALRQAGLLDKLGVGRPPP</sequence>
<reference evidence="4" key="1">
    <citation type="journal article" date="2020" name="bioRxiv">
        <title>Comparative genomics of Chlamydomonas.</title>
        <authorList>
            <person name="Craig R.J."/>
            <person name="Hasan A.R."/>
            <person name="Ness R.W."/>
            <person name="Keightley P.D."/>
        </authorList>
    </citation>
    <scope>NUCLEOTIDE SEQUENCE</scope>
    <source>
        <strain evidence="4">SAG 7.73</strain>
    </source>
</reference>
<dbReference type="InterPro" id="IPR008265">
    <property type="entry name" value="Lipase_GDSL_AS"/>
</dbReference>
<evidence type="ECO:0000313" key="4">
    <source>
        <dbReference type="EMBL" id="KAG2437168.1"/>
    </source>
</evidence>
<proteinExistence type="inferred from homology"/>
<gene>
    <name evidence="4" type="ORF">HXX76_005832</name>
</gene>
<comment type="similarity">
    <text evidence="1">Belongs to the 'GDSL' lipolytic enzyme family.</text>
</comment>
<dbReference type="OrthoDB" id="542268at2759"/>
<feature type="chain" id="PRO_5032522740" evidence="3">
    <location>
        <begin position="30"/>
        <end position="410"/>
    </location>
</feature>
<keyword evidence="3" id="KW-0732">Signal</keyword>
<dbReference type="EMBL" id="JAEHOC010000011">
    <property type="protein sequence ID" value="KAG2437168.1"/>
    <property type="molecule type" value="Genomic_DNA"/>
</dbReference>
<dbReference type="GO" id="GO:0006629">
    <property type="term" value="P:lipid metabolic process"/>
    <property type="evidence" value="ECO:0007669"/>
    <property type="project" value="InterPro"/>
</dbReference>
<evidence type="ECO:0000313" key="5">
    <source>
        <dbReference type="Proteomes" id="UP000650467"/>
    </source>
</evidence>
<dbReference type="InterPro" id="IPR036514">
    <property type="entry name" value="SGNH_hydro_sf"/>
</dbReference>
<name>A0A835T1M6_CHLIN</name>
<dbReference type="Pfam" id="PF00657">
    <property type="entry name" value="Lipase_GDSL"/>
    <property type="match status" value="1"/>
</dbReference>
<feature type="region of interest" description="Disordered" evidence="2">
    <location>
        <begin position="35"/>
        <end position="60"/>
    </location>
</feature>
<organism evidence="4 5">
    <name type="scientific">Chlamydomonas incerta</name>
    <dbReference type="NCBI Taxonomy" id="51695"/>
    <lineage>
        <taxon>Eukaryota</taxon>
        <taxon>Viridiplantae</taxon>
        <taxon>Chlorophyta</taxon>
        <taxon>core chlorophytes</taxon>
        <taxon>Chlorophyceae</taxon>
        <taxon>CS clade</taxon>
        <taxon>Chlamydomonadales</taxon>
        <taxon>Chlamydomonadaceae</taxon>
        <taxon>Chlamydomonas</taxon>
    </lineage>
</organism>
<evidence type="ECO:0000256" key="2">
    <source>
        <dbReference type="SAM" id="MobiDB-lite"/>
    </source>
</evidence>
<comment type="caution">
    <text evidence="4">The sequence shown here is derived from an EMBL/GenBank/DDBJ whole genome shotgun (WGS) entry which is preliminary data.</text>
</comment>
<dbReference type="Gene3D" id="3.40.50.1110">
    <property type="entry name" value="SGNH hydrolase"/>
    <property type="match status" value="1"/>
</dbReference>
<dbReference type="PROSITE" id="PS01098">
    <property type="entry name" value="LIPASE_GDSL_SER"/>
    <property type="match status" value="1"/>
</dbReference>
<dbReference type="InterPro" id="IPR001087">
    <property type="entry name" value="GDSL"/>
</dbReference>
<evidence type="ECO:0000256" key="3">
    <source>
        <dbReference type="SAM" id="SignalP"/>
    </source>
</evidence>